<dbReference type="Proteomes" id="UP000222564">
    <property type="component" value="Unassembled WGS sequence"/>
</dbReference>
<proteinExistence type="predicted"/>
<dbReference type="EMBL" id="AWQQ01000080">
    <property type="protein sequence ID" value="PHJ37780.1"/>
    <property type="molecule type" value="Genomic_DNA"/>
</dbReference>
<sequence length="30" mass="3619">MTIARCLTFVTVFFRNKKEQEVFQKILEKA</sequence>
<gene>
    <name evidence="1" type="ORF">P378_14080</name>
</gene>
<evidence type="ECO:0000313" key="1">
    <source>
        <dbReference type="EMBL" id="PHJ37780.1"/>
    </source>
</evidence>
<organism evidence="1 2">
    <name type="scientific">Desulforamulus profundi</name>
    <dbReference type="NCBI Taxonomy" id="1383067"/>
    <lineage>
        <taxon>Bacteria</taxon>
        <taxon>Bacillati</taxon>
        <taxon>Bacillota</taxon>
        <taxon>Clostridia</taxon>
        <taxon>Eubacteriales</taxon>
        <taxon>Peptococcaceae</taxon>
        <taxon>Desulforamulus</taxon>
    </lineage>
</organism>
<accession>A0A2C6LHG0</accession>
<reference evidence="1 2" key="1">
    <citation type="submission" date="2013-09" db="EMBL/GenBank/DDBJ databases">
        <title>Biodegradation of hydrocarbons in the deep terrestrial subsurface : characterization of a microbial consortium composed of two Desulfotomaculum species originating from a deep geological formation.</title>
        <authorList>
            <person name="Aullo T."/>
            <person name="Berlendis S."/>
            <person name="Lascourreges J.-F."/>
            <person name="Dessort D."/>
            <person name="Saint-Laurent S."/>
            <person name="Schraauwers B."/>
            <person name="Mas J."/>
            <person name="Magot M."/>
            <person name="Ranchou-Peyruse A."/>
        </authorList>
    </citation>
    <scope>NUCLEOTIDE SEQUENCE [LARGE SCALE GENOMIC DNA]</scope>
    <source>
        <strain evidence="1 2">Bs107</strain>
    </source>
</reference>
<evidence type="ECO:0000313" key="2">
    <source>
        <dbReference type="Proteomes" id="UP000222564"/>
    </source>
</evidence>
<name>A0A2C6LHG0_9FIRM</name>
<comment type="caution">
    <text evidence="1">The sequence shown here is derived from an EMBL/GenBank/DDBJ whole genome shotgun (WGS) entry which is preliminary data.</text>
</comment>
<dbReference type="AlphaFoldDB" id="A0A2C6LHG0"/>
<protein>
    <submittedName>
        <fullName evidence="1">Uncharacterized protein</fullName>
    </submittedName>
</protein>
<keyword evidence="2" id="KW-1185">Reference proteome</keyword>